<dbReference type="GO" id="GO:0016020">
    <property type="term" value="C:membrane"/>
    <property type="evidence" value="ECO:0007669"/>
    <property type="project" value="UniProtKB-SubCell"/>
</dbReference>
<dbReference type="Proteomes" id="UP000775213">
    <property type="component" value="Unassembled WGS sequence"/>
</dbReference>
<protein>
    <submittedName>
        <fullName evidence="7">Uncharacterized protein</fullName>
    </submittedName>
</protein>
<gene>
    <name evidence="7" type="ORF">IEQ34_012458</name>
</gene>
<evidence type="ECO:0000313" key="7">
    <source>
        <dbReference type="EMBL" id="KAH0459644.1"/>
    </source>
</evidence>
<keyword evidence="4 6" id="KW-1133">Transmembrane helix</keyword>
<keyword evidence="3 6" id="KW-0812">Transmembrane</keyword>
<dbReference type="GO" id="GO:0010256">
    <property type="term" value="P:endomembrane system organization"/>
    <property type="evidence" value="ECO:0007669"/>
    <property type="project" value="TreeGrafter"/>
</dbReference>
<keyword evidence="5 6" id="KW-0472">Membrane</keyword>
<name>A0AAV7GCZ3_DENCH</name>
<proteinExistence type="inferred from homology"/>
<evidence type="ECO:0000256" key="6">
    <source>
        <dbReference type="SAM" id="Phobius"/>
    </source>
</evidence>
<feature type="transmembrane region" description="Helical" evidence="6">
    <location>
        <begin position="135"/>
        <end position="154"/>
    </location>
</feature>
<dbReference type="AlphaFoldDB" id="A0AAV7GCZ3"/>
<sequence>MRSIEDRTSSLPTKRSKPIAMAALIRKQQKALSFSDRAFKGLGDLIKLLPSGTVFLFQFLNPLVTNNGHCSTVNKYLSGALLAICGFFCCFSTFTDSYVGSDGRVYYGIATRTGLWTFSDPEAAGRDLSKYKLRAGDFVHAVLSVVVFAVVALLDADTVRCFYPAAEAEEALLVKVLPTVVGGMASTVFVVFPNQRHGIGYPPATLPEEDY</sequence>
<evidence type="ECO:0000313" key="8">
    <source>
        <dbReference type="Proteomes" id="UP000775213"/>
    </source>
</evidence>
<feature type="transmembrane region" description="Helical" evidence="6">
    <location>
        <begin position="76"/>
        <end position="94"/>
    </location>
</feature>
<evidence type="ECO:0000256" key="5">
    <source>
        <dbReference type="ARBA" id="ARBA00023136"/>
    </source>
</evidence>
<dbReference type="InterPro" id="IPR007770">
    <property type="entry name" value="DMP"/>
</dbReference>
<dbReference type="PANTHER" id="PTHR31621:SF66">
    <property type="entry name" value="PROTEIN DMP2"/>
    <property type="match status" value="1"/>
</dbReference>
<evidence type="ECO:0000256" key="4">
    <source>
        <dbReference type="ARBA" id="ARBA00022989"/>
    </source>
</evidence>
<dbReference type="GO" id="GO:0005737">
    <property type="term" value="C:cytoplasm"/>
    <property type="evidence" value="ECO:0007669"/>
    <property type="project" value="UniProtKB-ARBA"/>
</dbReference>
<organism evidence="7 8">
    <name type="scientific">Dendrobium chrysotoxum</name>
    <name type="common">Orchid</name>
    <dbReference type="NCBI Taxonomy" id="161865"/>
    <lineage>
        <taxon>Eukaryota</taxon>
        <taxon>Viridiplantae</taxon>
        <taxon>Streptophyta</taxon>
        <taxon>Embryophyta</taxon>
        <taxon>Tracheophyta</taxon>
        <taxon>Spermatophyta</taxon>
        <taxon>Magnoliopsida</taxon>
        <taxon>Liliopsida</taxon>
        <taxon>Asparagales</taxon>
        <taxon>Orchidaceae</taxon>
        <taxon>Epidendroideae</taxon>
        <taxon>Malaxideae</taxon>
        <taxon>Dendrobiinae</taxon>
        <taxon>Dendrobium</taxon>
    </lineage>
</organism>
<comment type="caution">
    <text evidence="7">The sequence shown here is derived from an EMBL/GenBank/DDBJ whole genome shotgun (WGS) entry which is preliminary data.</text>
</comment>
<comment type="subcellular location">
    <subcellularLocation>
        <location evidence="1">Membrane</location>
        <topology evidence="1">Multi-pass membrane protein</topology>
    </subcellularLocation>
</comment>
<comment type="similarity">
    <text evidence="2">Belongs to the plant DMP1 protein family.</text>
</comment>
<dbReference type="PANTHER" id="PTHR31621">
    <property type="entry name" value="PROTEIN DMP3"/>
    <property type="match status" value="1"/>
</dbReference>
<dbReference type="Pfam" id="PF05078">
    <property type="entry name" value="DUF679"/>
    <property type="match status" value="1"/>
</dbReference>
<reference evidence="7 8" key="1">
    <citation type="journal article" date="2021" name="Hortic Res">
        <title>Chromosome-scale assembly of the Dendrobium chrysotoxum genome enhances the understanding of orchid evolution.</title>
        <authorList>
            <person name="Zhang Y."/>
            <person name="Zhang G.Q."/>
            <person name="Zhang D."/>
            <person name="Liu X.D."/>
            <person name="Xu X.Y."/>
            <person name="Sun W.H."/>
            <person name="Yu X."/>
            <person name="Zhu X."/>
            <person name="Wang Z.W."/>
            <person name="Zhao X."/>
            <person name="Zhong W.Y."/>
            <person name="Chen H."/>
            <person name="Yin W.L."/>
            <person name="Huang T."/>
            <person name="Niu S.C."/>
            <person name="Liu Z.J."/>
        </authorList>
    </citation>
    <scope>NUCLEOTIDE SEQUENCE [LARGE SCALE GENOMIC DNA]</scope>
    <source>
        <strain evidence="7">Lindl</strain>
    </source>
</reference>
<accession>A0AAV7GCZ3</accession>
<dbReference type="EMBL" id="JAGFBR010000011">
    <property type="protein sequence ID" value="KAH0459644.1"/>
    <property type="molecule type" value="Genomic_DNA"/>
</dbReference>
<evidence type="ECO:0000256" key="2">
    <source>
        <dbReference type="ARBA" id="ARBA00008707"/>
    </source>
</evidence>
<keyword evidence="8" id="KW-1185">Reference proteome</keyword>
<evidence type="ECO:0000256" key="3">
    <source>
        <dbReference type="ARBA" id="ARBA00022692"/>
    </source>
</evidence>
<feature type="transmembrane region" description="Helical" evidence="6">
    <location>
        <begin position="174"/>
        <end position="192"/>
    </location>
</feature>
<evidence type="ECO:0000256" key="1">
    <source>
        <dbReference type="ARBA" id="ARBA00004141"/>
    </source>
</evidence>